<evidence type="ECO:0008006" key="4">
    <source>
        <dbReference type="Google" id="ProtNLM"/>
    </source>
</evidence>
<keyword evidence="1" id="KW-0472">Membrane</keyword>
<gene>
    <name evidence="2" type="ORF">BaRGS_00037514</name>
</gene>
<dbReference type="AlphaFoldDB" id="A0ABD0J8P6"/>
<evidence type="ECO:0000313" key="3">
    <source>
        <dbReference type="Proteomes" id="UP001519460"/>
    </source>
</evidence>
<keyword evidence="1" id="KW-0812">Transmembrane</keyword>
<feature type="transmembrane region" description="Helical" evidence="1">
    <location>
        <begin position="25"/>
        <end position="49"/>
    </location>
</feature>
<evidence type="ECO:0000256" key="1">
    <source>
        <dbReference type="SAM" id="Phobius"/>
    </source>
</evidence>
<accession>A0ABD0J8P6</accession>
<organism evidence="2 3">
    <name type="scientific">Batillaria attramentaria</name>
    <dbReference type="NCBI Taxonomy" id="370345"/>
    <lineage>
        <taxon>Eukaryota</taxon>
        <taxon>Metazoa</taxon>
        <taxon>Spiralia</taxon>
        <taxon>Lophotrochozoa</taxon>
        <taxon>Mollusca</taxon>
        <taxon>Gastropoda</taxon>
        <taxon>Caenogastropoda</taxon>
        <taxon>Sorbeoconcha</taxon>
        <taxon>Cerithioidea</taxon>
        <taxon>Batillariidae</taxon>
        <taxon>Batillaria</taxon>
    </lineage>
</organism>
<keyword evidence="3" id="KW-1185">Reference proteome</keyword>
<proteinExistence type="predicted"/>
<name>A0ABD0J8P6_9CAEN</name>
<dbReference type="Proteomes" id="UP001519460">
    <property type="component" value="Unassembled WGS sequence"/>
</dbReference>
<keyword evidence="1" id="KW-1133">Transmembrane helix</keyword>
<reference evidence="2 3" key="1">
    <citation type="journal article" date="2023" name="Sci. Data">
        <title>Genome assembly of the Korean intertidal mud-creeper Batillaria attramentaria.</title>
        <authorList>
            <person name="Patra A.K."/>
            <person name="Ho P.T."/>
            <person name="Jun S."/>
            <person name="Lee S.J."/>
            <person name="Kim Y."/>
            <person name="Won Y.J."/>
        </authorList>
    </citation>
    <scope>NUCLEOTIDE SEQUENCE [LARGE SCALE GENOMIC DNA]</scope>
    <source>
        <strain evidence="2">Wonlab-2016</strain>
    </source>
</reference>
<comment type="caution">
    <text evidence="2">The sequence shown here is derived from an EMBL/GenBank/DDBJ whole genome shotgun (WGS) entry which is preliminary data.</text>
</comment>
<sequence>MRMLENLAAEVDQYLVLNPTVDWPALQLMTAVALYRATVTVYIILLLAITDGRVRHVKPSRVAAAALALAVGTETADKASGFDMFEYSDIMLDDLAEQAKSIPGDLDLSLL</sequence>
<evidence type="ECO:0000313" key="2">
    <source>
        <dbReference type="EMBL" id="KAK7465936.1"/>
    </source>
</evidence>
<feature type="non-terminal residue" evidence="2">
    <location>
        <position position="111"/>
    </location>
</feature>
<protein>
    <recommendedName>
        <fullName evidence="4">Cyclin N-terminal domain-containing protein</fullName>
    </recommendedName>
</protein>
<dbReference type="EMBL" id="JACVVK020000564">
    <property type="protein sequence ID" value="KAK7465936.1"/>
    <property type="molecule type" value="Genomic_DNA"/>
</dbReference>